<sequence>MRSRCARAALAAALLVLGCTAAALALFAMTLHPADARILGRCAPTDAEAAGLRAASELLLLAALAQVLAAAAALLLPSAPAAAFFAYAVGWLTAYRAMDVVWMLVACHGRVHGALAFHFWFLYAVLLAALLAGCFVATR</sequence>
<dbReference type="OMA" id="CMGNADR"/>
<reference evidence="2" key="1">
    <citation type="submission" date="2019-03" db="EMBL/GenBank/DDBJ databases">
        <title>WGS assembly of Setaria viridis.</title>
        <authorList>
            <person name="Huang P."/>
            <person name="Jenkins J."/>
            <person name="Grimwood J."/>
            <person name="Barry K."/>
            <person name="Healey A."/>
            <person name="Mamidi S."/>
            <person name="Sreedasyam A."/>
            <person name="Shu S."/>
            <person name="Feldman M."/>
            <person name="Wu J."/>
            <person name="Yu Y."/>
            <person name="Chen C."/>
            <person name="Johnson J."/>
            <person name="Rokhsar D."/>
            <person name="Baxter I."/>
            <person name="Schmutz J."/>
            <person name="Brutnell T."/>
            <person name="Kellogg E."/>
        </authorList>
    </citation>
    <scope>NUCLEOTIDE SEQUENCE [LARGE SCALE GENOMIC DNA]</scope>
</reference>
<feature type="transmembrane region" description="Helical" evidence="1">
    <location>
        <begin position="84"/>
        <end position="105"/>
    </location>
</feature>
<keyword evidence="1" id="KW-1133">Transmembrane helix</keyword>
<protein>
    <submittedName>
        <fullName evidence="2">Uncharacterized protein</fullName>
    </submittedName>
</protein>
<name>A0A4U6UUS5_SETVI</name>
<gene>
    <name evidence="2" type="ORF">SEVIR_4G071700v2</name>
</gene>
<feature type="transmembrane region" description="Helical" evidence="1">
    <location>
        <begin position="60"/>
        <end position="77"/>
    </location>
</feature>
<evidence type="ECO:0000313" key="2">
    <source>
        <dbReference type="EMBL" id="TKW20218.1"/>
    </source>
</evidence>
<evidence type="ECO:0000256" key="1">
    <source>
        <dbReference type="SAM" id="Phobius"/>
    </source>
</evidence>
<dbReference type="EMBL" id="CM016555">
    <property type="protein sequence ID" value="TKW20218.1"/>
    <property type="molecule type" value="Genomic_DNA"/>
</dbReference>
<keyword evidence="3" id="KW-1185">Reference proteome</keyword>
<dbReference type="AlphaFoldDB" id="A0A4U6UUS5"/>
<accession>A0A4U6UUS5</accession>
<feature type="transmembrane region" description="Helical" evidence="1">
    <location>
        <begin position="117"/>
        <end position="138"/>
    </location>
</feature>
<proteinExistence type="predicted"/>
<keyword evidence="1" id="KW-0812">Transmembrane</keyword>
<evidence type="ECO:0000313" key="3">
    <source>
        <dbReference type="Proteomes" id="UP000298652"/>
    </source>
</evidence>
<dbReference type="Gramene" id="TKW20218">
    <property type="protein sequence ID" value="TKW20218"/>
    <property type="gene ID" value="SEVIR_4G071700v2"/>
</dbReference>
<keyword evidence="1" id="KW-0472">Membrane</keyword>
<dbReference type="PROSITE" id="PS51257">
    <property type="entry name" value="PROKAR_LIPOPROTEIN"/>
    <property type="match status" value="1"/>
</dbReference>
<organism evidence="2 3">
    <name type="scientific">Setaria viridis</name>
    <name type="common">Green bristlegrass</name>
    <name type="synonym">Setaria italica subsp. viridis</name>
    <dbReference type="NCBI Taxonomy" id="4556"/>
    <lineage>
        <taxon>Eukaryota</taxon>
        <taxon>Viridiplantae</taxon>
        <taxon>Streptophyta</taxon>
        <taxon>Embryophyta</taxon>
        <taxon>Tracheophyta</taxon>
        <taxon>Spermatophyta</taxon>
        <taxon>Magnoliopsida</taxon>
        <taxon>Liliopsida</taxon>
        <taxon>Poales</taxon>
        <taxon>Poaceae</taxon>
        <taxon>PACMAD clade</taxon>
        <taxon>Panicoideae</taxon>
        <taxon>Panicodae</taxon>
        <taxon>Paniceae</taxon>
        <taxon>Cenchrinae</taxon>
        <taxon>Setaria</taxon>
    </lineage>
</organism>
<dbReference type="Proteomes" id="UP000298652">
    <property type="component" value="Chromosome 4"/>
</dbReference>